<feature type="site" description="Plays an important role in substrate specificity" evidence="13">
    <location>
        <position position="240"/>
    </location>
</feature>
<dbReference type="InterPro" id="IPR001085">
    <property type="entry name" value="Ser_HO-MeTrfase"/>
</dbReference>
<dbReference type="GO" id="GO:0019264">
    <property type="term" value="P:glycine biosynthetic process from serine"/>
    <property type="evidence" value="ECO:0007669"/>
    <property type="project" value="InterPro"/>
</dbReference>
<keyword evidence="6 13" id="KW-0554">One-carbon metabolism</keyword>
<evidence type="ECO:0000256" key="2">
    <source>
        <dbReference type="ARBA" id="ARBA00004496"/>
    </source>
</evidence>
<dbReference type="Gene3D" id="3.40.640.10">
    <property type="entry name" value="Type I PLP-dependent aspartate aminotransferase-like (Major domain)"/>
    <property type="match status" value="1"/>
</dbReference>
<evidence type="ECO:0000256" key="15">
    <source>
        <dbReference type="SAM" id="MobiDB-lite"/>
    </source>
</evidence>
<keyword evidence="17" id="KW-0489">Methyltransferase</keyword>
<dbReference type="GO" id="GO:0030170">
    <property type="term" value="F:pyridoxal phosphate binding"/>
    <property type="evidence" value="ECO:0007669"/>
    <property type="project" value="UniProtKB-UniRule"/>
</dbReference>
<evidence type="ECO:0000256" key="14">
    <source>
        <dbReference type="PIRSR" id="PIRSR000412-50"/>
    </source>
</evidence>
<accession>A0A6B0XZY0</accession>
<comment type="function">
    <text evidence="10">Catalyzes the reversible interconversion of alpha-methyl-L-serine to D-alanine with tetrahydrofolate (THF) serving as the one-carbon carrier. Cannot use alpha-methyl-D-serine, L-serine, D-serine or L-alanine.</text>
</comment>
<dbReference type="InterPro" id="IPR015421">
    <property type="entry name" value="PyrdxlP-dep_Trfase_major"/>
</dbReference>
<dbReference type="InterPro" id="IPR039429">
    <property type="entry name" value="SHMT-like_dom"/>
</dbReference>
<feature type="domain" description="Serine hydroxymethyltransferase-like" evidence="16">
    <location>
        <begin position="19"/>
        <end position="395"/>
    </location>
</feature>
<comment type="caution">
    <text evidence="13">Lacks conserved residue(s) required for the propagation of feature annotation.</text>
</comment>
<comment type="pathway">
    <text evidence="13">One-carbon metabolism; tetrahydrofolate interconversion.</text>
</comment>
<dbReference type="HAMAP" id="MF_00051">
    <property type="entry name" value="SHMT"/>
    <property type="match status" value="1"/>
</dbReference>
<evidence type="ECO:0000256" key="4">
    <source>
        <dbReference type="ARBA" id="ARBA00011738"/>
    </source>
</evidence>
<evidence type="ECO:0000256" key="5">
    <source>
        <dbReference type="ARBA" id="ARBA00022490"/>
    </source>
</evidence>
<reference evidence="17" key="1">
    <citation type="submission" date="2019-09" db="EMBL/GenBank/DDBJ databases">
        <title>Characterisation of the sponge microbiome using genome-centric metagenomics.</title>
        <authorList>
            <person name="Engelberts J.P."/>
            <person name="Robbins S.J."/>
            <person name="De Goeij J.M."/>
            <person name="Aranda M."/>
            <person name="Bell S.C."/>
            <person name="Webster N.S."/>
        </authorList>
    </citation>
    <scope>NUCLEOTIDE SEQUENCE</scope>
    <source>
        <strain evidence="17">SB0664_bin_43</strain>
    </source>
</reference>
<protein>
    <recommendedName>
        <fullName evidence="12 13">2-methylserine hydroxymethyltransferase</fullName>
        <shortName evidence="13">MSHMT</shortName>
        <ecNumber evidence="11 13">2.1.2.7</ecNumber>
    </recommendedName>
    <alternativeName>
        <fullName evidence="13">Alpha-methylserine hydroxymethyltransferase</fullName>
    </alternativeName>
    <alternativeName>
        <fullName evidence="13">D-alanine 2-hydroxymethyltransferase</fullName>
    </alternativeName>
</protein>
<evidence type="ECO:0000256" key="13">
    <source>
        <dbReference type="HAMAP-Rule" id="MF_00051"/>
    </source>
</evidence>
<dbReference type="UniPathway" id="UPA00193"/>
<dbReference type="CDD" id="cd00378">
    <property type="entry name" value="SHMT"/>
    <property type="match status" value="1"/>
</dbReference>
<evidence type="ECO:0000256" key="1">
    <source>
        <dbReference type="ARBA" id="ARBA00001933"/>
    </source>
</evidence>
<dbReference type="PANTHER" id="PTHR11680:SF35">
    <property type="entry name" value="SERINE HYDROXYMETHYLTRANSFERASE 1"/>
    <property type="match status" value="1"/>
</dbReference>
<dbReference type="EC" id="2.1.2.7" evidence="11 13"/>
<feature type="binding site" evidence="13">
    <location>
        <begin position="136"/>
        <end position="138"/>
    </location>
    <ligand>
        <name>(6S)-5,6,7,8-tetrahydrofolate</name>
        <dbReference type="ChEBI" id="CHEBI:57453"/>
    </ligand>
</feature>
<dbReference type="PANTHER" id="PTHR11680">
    <property type="entry name" value="SERINE HYDROXYMETHYLTRANSFERASE"/>
    <property type="match status" value="1"/>
</dbReference>
<evidence type="ECO:0000256" key="3">
    <source>
        <dbReference type="ARBA" id="ARBA00006376"/>
    </source>
</evidence>
<evidence type="ECO:0000256" key="11">
    <source>
        <dbReference type="ARBA" id="ARBA00066835"/>
    </source>
</evidence>
<sequence length="448" mass="47307">MTGNSRKGGDPAGHVSRSLADSDPEVCKALDDETCRQHAQIELIASENIMSRAVREALGHEIGNKTLEGYPGNRFHGGGEHVDVVERLAIKRAATLFGAAYVNVQPHSGTQANQAVLYAFLRPGDRILSLDLAAGGHLSHGARANLSGRWFDSRSYGVDRETGLLDYDEIEACARELRPALLIAGGSAYPRAIDFERMARIAEACEARLLVDMAHIAGLVAAGVHASPLPHADVVTCTTTKTLRGPRGGIILSRSEEFARQFQSAVFPGVQGSLHSNVLAAKAVCLGEALRPEFRDYGMQVVANARTLAATLAGCGIGIIGGGTDTHMVLLDLASVGLLGSQAEAALARAGITSNRNPVPFDARNPSKWTGLRLGVSAATTRGLESTDMEVLGTCIAELLHAEARSDPGPALARTKSRILRLAQCPGRNDGTASERCRSTRSGGERVA</sequence>
<name>A0A6B0XZY0_9RHOB</name>
<evidence type="ECO:0000259" key="16">
    <source>
        <dbReference type="Pfam" id="PF00464"/>
    </source>
</evidence>
<dbReference type="InterPro" id="IPR049943">
    <property type="entry name" value="Ser_HO-MeTrfase-like"/>
</dbReference>
<dbReference type="EMBL" id="VXRY01000181">
    <property type="protein sequence ID" value="MXY33357.1"/>
    <property type="molecule type" value="Genomic_DNA"/>
</dbReference>
<dbReference type="Gene3D" id="3.90.1150.10">
    <property type="entry name" value="Aspartate Aminotransferase, domain 1"/>
    <property type="match status" value="1"/>
</dbReference>
<evidence type="ECO:0000256" key="10">
    <source>
        <dbReference type="ARBA" id="ARBA00057572"/>
    </source>
</evidence>
<dbReference type="InterPro" id="IPR015422">
    <property type="entry name" value="PyrdxlP-dep_Trfase_small"/>
</dbReference>
<evidence type="ECO:0000256" key="6">
    <source>
        <dbReference type="ARBA" id="ARBA00022563"/>
    </source>
</evidence>
<feature type="binding site" evidence="13">
    <location>
        <position position="132"/>
    </location>
    <ligand>
        <name>(6S)-5,6,7,8-tetrahydrofolate</name>
        <dbReference type="ChEBI" id="CHEBI:57453"/>
    </ligand>
</feature>
<dbReference type="NCBIfam" id="NF000586">
    <property type="entry name" value="PRK00011.1"/>
    <property type="match status" value="1"/>
</dbReference>
<keyword evidence="7 13" id="KW-0808">Transferase</keyword>
<evidence type="ECO:0000256" key="7">
    <source>
        <dbReference type="ARBA" id="ARBA00022679"/>
    </source>
</evidence>
<proteinExistence type="inferred from homology"/>
<dbReference type="Pfam" id="PF00464">
    <property type="entry name" value="SHMT"/>
    <property type="match status" value="1"/>
</dbReference>
<evidence type="ECO:0000256" key="12">
    <source>
        <dbReference type="ARBA" id="ARBA00073156"/>
    </source>
</evidence>
<organism evidence="17">
    <name type="scientific">Boseongicola sp. SB0664_bin_43</name>
    <dbReference type="NCBI Taxonomy" id="2604844"/>
    <lineage>
        <taxon>Bacteria</taxon>
        <taxon>Pseudomonadati</taxon>
        <taxon>Pseudomonadota</taxon>
        <taxon>Alphaproteobacteria</taxon>
        <taxon>Rhodobacterales</taxon>
        <taxon>Paracoccaceae</taxon>
        <taxon>Boseongicola</taxon>
    </lineage>
</organism>
<keyword evidence="8 13" id="KW-0663">Pyridoxal phosphate</keyword>
<feature type="modified residue" description="N6-(pyridoxal phosphate)lysine" evidence="13 14">
    <location>
        <position position="241"/>
    </location>
</feature>
<gene>
    <name evidence="13" type="primary">mshmt</name>
    <name evidence="17" type="ORF">F4Y60_04555</name>
</gene>
<dbReference type="GO" id="GO:0004372">
    <property type="term" value="F:glycine hydroxymethyltransferase activity"/>
    <property type="evidence" value="ECO:0007669"/>
    <property type="project" value="InterPro"/>
</dbReference>
<dbReference type="GO" id="GO:0050413">
    <property type="term" value="F:D-alanine 2-hydroxymethyltransferase activity"/>
    <property type="evidence" value="ECO:0007669"/>
    <property type="project" value="UniProtKB-EC"/>
</dbReference>
<dbReference type="InterPro" id="IPR015424">
    <property type="entry name" value="PyrdxlP-dep_Trfase"/>
</dbReference>
<keyword evidence="5 13" id="KW-0963">Cytoplasm</keyword>
<comment type="catalytic activity">
    <reaction evidence="9 13">
        <text>(6R)-5,10-methylene-5,6,7,8-tetrahydrofolate + D-alanine + H2O = 2-methylserine + (6S)-5,6,7,8-tetrahydrofolate</text>
        <dbReference type="Rhea" id="RHEA:10064"/>
        <dbReference type="ChEBI" id="CHEBI:15377"/>
        <dbReference type="ChEBI" id="CHEBI:15636"/>
        <dbReference type="ChEBI" id="CHEBI:57416"/>
        <dbReference type="ChEBI" id="CHEBI:57453"/>
        <dbReference type="ChEBI" id="CHEBI:58275"/>
        <dbReference type="EC" id="2.1.2.7"/>
    </reaction>
</comment>
<dbReference type="PIRSF" id="PIRSF000412">
    <property type="entry name" value="SHMT"/>
    <property type="match status" value="1"/>
</dbReference>
<evidence type="ECO:0000256" key="8">
    <source>
        <dbReference type="ARBA" id="ARBA00022898"/>
    </source>
</evidence>
<dbReference type="AlphaFoldDB" id="A0A6B0XZY0"/>
<evidence type="ECO:0000313" key="17">
    <source>
        <dbReference type="EMBL" id="MXY33357.1"/>
    </source>
</evidence>
<dbReference type="GO" id="GO:0005829">
    <property type="term" value="C:cytosol"/>
    <property type="evidence" value="ECO:0007669"/>
    <property type="project" value="TreeGrafter"/>
</dbReference>
<dbReference type="GO" id="GO:0032259">
    <property type="term" value="P:methylation"/>
    <property type="evidence" value="ECO:0007669"/>
    <property type="project" value="UniProtKB-KW"/>
</dbReference>
<comment type="subcellular location">
    <subcellularLocation>
        <location evidence="2 13">Cytoplasm</location>
    </subcellularLocation>
</comment>
<feature type="binding site" evidence="13">
    <location>
        <position position="256"/>
    </location>
    <ligand>
        <name>(6S)-5,6,7,8-tetrahydrofolate</name>
        <dbReference type="ChEBI" id="CHEBI:57453"/>
    </ligand>
</feature>
<comment type="caution">
    <text evidence="17">The sequence shown here is derived from an EMBL/GenBank/DDBJ whole genome shotgun (WGS) entry which is preliminary data.</text>
</comment>
<evidence type="ECO:0000256" key="9">
    <source>
        <dbReference type="ARBA" id="ARBA00051216"/>
    </source>
</evidence>
<feature type="region of interest" description="Disordered" evidence="15">
    <location>
        <begin position="426"/>
        <end position="448"/>
    </location>
</feature>
<dbReference type="FunFam" id="3.40.640.10:FF:000001">
    <property type="entry name" value="Serine hydroxymethyltransferase"/>
    <property type="match status" value="1"/>
</dbReference>
<comment type="cofactor">
    <cofactor evidence="1 13 14">
        <name>pyridoxal 5'-phosphate</name>
        <dbReference type="ChEBI" id="CHEBI:597326"/>
    </cofactor>
</comment>
<feature type="region of interest" description="Disordered" evidence="15">
    <location>
        <begin position="1"/>
        <end position="20"/>
    </location>
</feature>
<comment type="subunit">
    <text evidence="4 13">Homodimer.</text>
</comment>
<feature type="compositionally biased region" description="Basic and acidic residues" evidence="15">
    <location>
        <begin position="433"/>
        <end position="448"/>
    </location>
</feature>
<dbReference type="SUPFAM" id="SSF53383">
    <property type="entry name" value="PLP-dependent transferases"/>
    <property type="match status" value="1"/>
</dbReference>
<comment type="similarity">
    <text evidence="3 13">Belongs to the SHMT family.</text>
</comment>
<dbReference type="GO" id="GO:0008168">
    <property type="term" value="F:methyltransferase activity"/>
    <property type="evidence" value="ECO:0007669"/>
    <property type="project" value="UniProtKB-KW"/>
</dbReference>
<dbReference type="GO" id="GO:0035999">
    <property type="term" value="P:tetrahydrofolate interconversion"/>
    <property type="evidence" value="ECO:0007669"/>
    <property type="project" value="UniProtKB-UniRule"/>
</dbReference>